<evidence type="ECO:0000256" key="1">
    <source>
        <dbReference type="SAM" id="MobiDB-lite"/>
    </source>
</evidence>
<dbReference type="EMBL" id="JARPOI010000008">
    <property type="protein sequence ID" value="KAJ9174516.1"/>
    <property type="molecule type" value="Genomic_DNA"/>
</dbReference>
<gene>
    <name evidence="2" type="ORF">P3X46_013153</name>
</gene>
<evidence type="ECO:0000313" key="2">
    <source>
        <dbReference type="EMBL" id="KAJ9174516.1"/>
    </source>
</evidence>
<dbReference type="PANTHER" id="PTHR46087">
    <property type="entry name" value="PUTATIVE, EXPRESSED-RELATED"/>
    <property type="match status" value="1"/>
</dbReference>
<comment type="caution">
    <text evidence="2">The sequence shown here is derived from an EMBL/GenBank/DDBJ whole genome shotgun (WGS) entry which is preliminary data.</text>
</comment>
<feature type="region of interest" description="Disordered" evidence="1">
    <location>
        <begin position="125"/>
        <end position="162"/>
    </location>
</feature>
<feature type="compositionally biased region" description="Basic and acidic residues" evidence="1">
    <location>
        <begin position="125"/>
        <end position="140"/>
    </location>
</feature>
<dbReference type="PANTHER" id="PTHR46087:SF7">
    <property type="entry name" value="CYCLIN-LIKE PROTEIN"/>
    <property type="match status" value="1"/>
</dbReference>
<proteinExistence type="predicted"/>
<sequence length="317" mass="34881">MIIFSSKAVNIRPLVSCARATITDKTVDSFLQLVDECKLQAVKNQLDHPRKVYGSKEDNEDALNSLSAIEITESQSKESFATMIAKFMGTSSNQDSAIREELLKDFVPDDVCPLGVDLFMEMPGEKSEPVSEDKYSEKTEPPLFTIDESPVPSTSEGQKDPGDQLAFESTPLLSVGELLNAVSETTHRVGRFSVSTPPDLPYMEMAGHCEALSVVGKQKKMSALMNSQQSLIRISADEHNQAMPMLTCEHNQAMQMSSNFHFQQCGNPFLDQNFGPGSLNPSTPAALVLCATEYQHLQHFKLPAYSPYDNFLKAAGC</sequence>
<dbReference type="InterPro" id="IPR055296">
    <property type="entry name" value="SRL2-like"/>
</dbReference>
<reference evidence="2 3" key="1">
    <citation type="journal article" date="2023" name="Plant Biotechnol. J.">
        <title>Chromosome-level wild Hevea brasiliensis genome provides new tools for genomic-assisted breeding and valuable loci to elevate rubber yield.</title>
        <authorList>
            <person name="Cheng H."/>
            <person name="Song X."/>
            <person name="Hu Y."/>
            <person name="Wu T."/>
            <person name="Yang Q."/>
            <person name="An Z."/>
            <person name="Feng S."/>
            <person name="Deng Z."/>
            <person name="Wu W."/>
            <person name="Zeng X."/>
            <person name="Tu M."/>
            <person name="Wang X."/>
            <person name="Huang H."/>
        </authorList>
    </citation>
    <scope>NUCLEOTIDE SEQUENCE [LARGE SCALE GENOMIC DNA]</scope>
    <source>
        <strain evidence="2">MT/VB/25A 57/8</strain>
    </source>
</reference>
<protein>
    <submittedName>
        <fullName evidence="2">Uncharacterized protein</fullName>
    </submittedName>
</protein>
<evidence type="ECO:0000313" key="3">
    <source>
        <dbReference type="Proteomes" id="UP001174677"/>
    </source>
</evidence>
<keyword evidence="3" id="KW-1185">Reference proteome</keyword>
<dbReference type="Proteomes" id="UP001174677">
    <property type="component" value="Chromosome 8"/>
</dbReference>
<name>A0ABQ9M6I1_HEVBR</name>
<organism evidence="2 3">
    <name type="scientific">Hevea brasiliensis</name>
    <name type="common">Para rubber tree</name>
    <name type="synonym">Siphonia brasiliensis</name>
    <dbReference type="NCBI Taxonomy" id="3981"/>
    <lineage>
        <taxon>Eukaryota</taxon>
        <taxon>Viridiplantae</taxon>
        <taxon>Streptophyta</taxon>
        <taxon>Embryophyta</taxon>
        <taxon>Tracheophyta</taxon>
        <taxon>Spermatophyta</taxon>
        <taxon>Magnoliopsida</taxon>
        <taxon>eudicotyledons</taxon>
        <taxon>Gunneridae</taxon>
        <taxon>Pentapetalae</taxon>
        <taxon>rosids</taxon>
        <taxon>fabids</taxon>
        <taxon>Malpighiales</taxon>
        <taxon>Euphorbiaceae</taxon>
        <taxon>Crotonoideae</taxon>
        <taxon>Micrandreae</taxon>
        <taxon>Hevea</taxon>
    </lineage>
</organism>
<accession>A0ABQ9M6I1</accession>